<dbReference type="EMBL" id="JAAIUW010000013">
    <property type="protein sequence ID" value="KAF7802127.1"/>
    <property type="molecule type" value="Genomic_DNA"/>
</dbReference>
<organism evidence="1 2">
    <name type="scientific">Senna tora</name>
    <dbReference type="NCBI Taxonomy" id="362788"/>
    <lineage>
        <taxon>Eukaryota</taxon>
        <taxon>Viridiplantae</taxon>
        <taxon>Streptophyta</taxon>
        <taxon>Embryophyta</taxon>
        <taxon>Tracheophyta</taxon>
        <taxon>Spermatophyta</taxon>
        <taxon>Magnoliopsida</taxon>
        <taxon>eudicotyledons</taxon>
        <taxon>Gunneridae</taxon>
        <taxon>Pentapetalae</taxon>
        <taxon>rosids</taxon>
        <taxon>fabids</taxon>
        <taxon>Fabales</taxon>
        <taxon>Fabaceae</taxon>
        <taxon>Caesalpinioideae</taxon>
        <taxon>Cassia clade</taxon>
        <taxon>Senna</taxon>
    </lineage>
</organism>
<name>A0A834SJN4_9FABA</name>
<gene>
    <name evidence="1" type="ORF">G2W53_041238</name>
</gene>
<sequence>MAQTEHGSCLNIFTVRNRGWISETFAKYGSKVLLRRSVRVVFPKSSGFDPGIGIVMARKERG</sequence>
<protein>
    <submittedName>
        <fullName evidence="1">Uncharacterized protein</fullName>
    </submittedName>
</protein>
<reference evidence="1" key="1">
    <citation type="submission" date="2020-09" db="EMBL/GenBank/DDBJ databases">
        <title>Genome-Enabled Discovery of Anthraquinone Biosynthesis in Senna tora.</title>
        <authorList>
            <person name="Kang S.-H."/>
            <person name="Pandey R.P."/>
            <person name="Lee C.-M."/>
            <person name="Sim J.-S."/>
            <person name="Jeong J.-T."/>
            <person name="Choi B.-S."/>
            <person name="Jung M."/>
            <person name="Ginzburg D."/>
            <person name="Zhao K."/>
            <person name="Won S.Y."/>
            <person name="Oh T.-J."/>
            <person name="Yu Y."/>
            <person name="Kim N.-H."/>
            <person name="Lee O.R."/>
            <person name="Lee T.-H."/>
            <person name="Bashyal P."/>
            <person name="Kim T.-S."/>
            <person name="Lee W.-H."/>
            <person name="Kawkins C."/>
            <person name="Kim C.-K."/>
            <person name="Kim J.S."/>
            <person name="Ahn B.O."/>
            <person name="Rhee S.Y."/>
            <person name="Sohng J.K."/>
        </authorList>
    </citation>
    <scope>NUCLEOTIDE SEQUENCE</scope>
    <source>
        <tissue evidence="1">Leaf</tissue>
    </source>
</reference>
<dbReference type="Proteomes" id="UP000634136">
    <property type="component" value="Unassembled WGS sequence"/>
</dbReference>
<proteinExistence type="predicted"/>
<dbReference type="AlphaFoldDB" id="A0A834SJN4"/>
<evidence type="ECO:0000313" key="2">
    <source>
        <dbReference type="Proteomes" id="UP000634136"/>
    </source>
</evidence>
<accession>A0A834SJN4</accession>
<comment type="caution">
    <text evidence="1">The sequence shown here is derived from an EMBL/GenBank/DDBJ whole genome shotgun (WGS) entry which is preliminary data.</text>
</comment>
<keyword evidence="2" id="KW-1185">Reference proteome</keyword>
<evidence type="ECO:0000313" key="1">
    <source>
        <dbReference type="EMBL" id="KAF7802127.1"/>
    </source>
</evidence>